<name>J9G7F9_9ZZZZ</name>
<accession>J9G7F9</accession>
<reference evidence="2" key="1">
    <citation type="journal article" date="2012" name="PLoS ONE">
        <title>Gene sets for utilization of primary and secondary nutrition supplies in the distal gut of endangered iberian lynx.</title>
        <authorList>
            <person name="Alcaide M."/>
            <person name="Messina E."/>
            <person name="Richter M."/>
            <person name="Bargiela R."/>
            <person name="Peplies J."/>
            <person name="Huws S.A."/>
            <person name="Newbold C.J."/>
            <person name="Golyshin P.N."/>
            <person name="Simon M.A."/>
            <person name="Lopez G."/>
            <person name="Yakimov M.M."/>
            <person name="Ferrer M."/>
        </authorList>
    </citation>
    <scope>NUCLEOTIDE SEQUENCE</scope>
</reference>
<dbReference type="AlphaFoldDB" id="J9G7F9"/>
<comment type="caution">
    <text evidence="2">The sequence shown here is derived from an EMBL/GenBank/DDBJ whole genome shotgun (WGS) entry which is preliminary data.</text>
</comment>
<feature type="region of interest" description="Disordered" evidence="1">
    <location>
        <begin position="1"/>
        <end position="50"/>
    </location>
</feature>
<protein>
    <submittedName>
        <fullName evidence="2">Uncharacterized protein</fullName>
    </submittedName>
</protein>
<evidence type="ECO:0000256" key="1">
    <source>
        <dbReference type="SAM" id="MobiDB-lite"/>
    </source>
</evidence>
<proteinExistence type="predicted"/>
<sequence>MSPASSSRSAPGISRTGQCQRETGARCTVMSAPTQAPTSRRIRSAASLTE</sequence>
<gene>
    <name evidence="2" type="ORF">EVA_09087</name>
</gene>
<evidence type="ECO:0000313" key="2">
    <source>
        <dbReference type="EMBL" id="EJX02809.1"/>
    </source>
</evidence>
<organism evidence="2">
    <name type="scientific">gut metagenome</name>
    <dbReference type="NCBI Taxonomy" id="749906"/>
    <lineage>
        <taxon>unclassified sequences</taxon>
        <taxon>metagenomes</taxon>
        <taxon>organismal metagenomes</taxon>
    </lineage>
</organism>
<dbReference type="EMBL" id="AMCI01002405">
    <property type="protein sequence ID" value="EJX02809.1"/>
    <property type="molecule type" value="Genomic_DNA"/>
</dbReference>
<feature type="compositionally biased region" description="Polar residues" evidence="1">
    <location>
        <begin position="1"/>
        <end position="21"/>
    </location>
</feature>